<sequence>MPNYVWFLFLFIISLAIFIITIKKLSDRERLIQTFLYISGIAYIVDYVVLIVFNSYQYKPGLSESLWFDSTFGSIFSQGILVPTVAMAIAGFHLNFLWIILISVGFMGIEELFLAVDVYEHHWWKTWYTGFLLLIGFYLAKNWYQSLQKPSIFTQLVTIYMAICFYVTTLRFFMVMQFSTHYYSVGWFSNPLRDHIAGNALILFIWMIPVTIVVTVWFRWYSVLILLASEWIIDHLLIKYGYMHIAPFWHVYYFVIILLVSVLLFRFIYLQWFIKKMKN</sequence>
<feature type="transmembrane region" description="Helical" evidence="1">
    <location>
        <begin position="152"/>
        <end position="176"/>
    </location>
</feature>
<feature type="transmembrane region" description="Helical" evidence="1">
    <location>
        <begin position="248"/>
        <end position="269"/>
    </location>
</feature>
<feature type="transmembrane region" description="Helical" evidence="1">
    <location>
        <begin position="65"/>
        <end position="89"/>
    </location>
</feature>
<feature type="transmembrane region" description="Helical" evidence="1">
    <location>
        <begin position="122"/>
        <end position="140"/>
    </location>
</feature>
<evidence type="ECO:0000313" key="2">
    <source>
        <dbReference type="EMBL" id="MDL4843126.1"/>
    </source>
</evidence>
<feature type="transmembrane region" description="Helical" evidence="1">
    <location>
        <begin position="223"/>
        <end position="242"/>
    </location>
</feature>
<comment type="caution">
    <text evidence="2">The sequence shown here is derived from an EMBL/GenBank/DDBJ whole genome shotgun (WGS) entry which is preliminary data.</text>
</comment>
<keyword evidence="3" id="KW-1185">Reference proteome</keyword>
<reference evidence="2 3" key="1">
    <citation type="submission" date="2023-06" db="EMBL/GenBank/DDBJ databases">
        <title>Aquibacillus rhizosphaerae LR5S19.</title>
        <authorList>
            <person name="Sun J.-Q."/>
        </authorList>
    </citation>
    <scope>NUCLEOTIDE SEQUENCE [LARGE SCALE GENOMIC DNA]</scope>
    <source>
        <strain evidence="2 3">LR5S19</strain>
    </source>
</reference>
<feature type="transmembrane region" description="Helical" evidence="1">
    <location>
        <begin position="6"/>
        <end position="22"/>
    </location>
</feature>
<accession>A0ABT7LEY6</accession>
<evidence type="ECO:0000256" key="1">
    <source>
        <dbReference type="SAM" id="Phobius"/>
    </source>
</evidence>
<organism evidence="2 3">
    <name type="scientific">Aquibacillus rhizosphaerae</name>
    <dbReference type="NCBI Taxonomy" id="3051431"/>
    <lineage>
        <taxon>Bacteria</taxon>
        <taxon>Bacillati</taxon>
        <taxon>Bacillota</taxon>
        <taxon>Bacilli</taxon>
        <taxon>Bacillales</taxon>
        <taxon>Bacillaceae</taxon>
        <taxon>Aquibacillus</taxon>
    </lineage>
</organism>
<name>A0ABT7LEY6_9BACI</name>
<protein>
    <submittedName>
        <fullName evidence="2">Uncharacterized protein</fullName>
    </submittedName>
</protein>
<keyword evidence="1" id="KW-1133">Transmembrane helix</keyword>
<proteinExistence type="predicted"/>
<dbReference type="RefSeq" id="WP_285934421.1">
    <property type="nucleotide sequence ID" value="NZ_JASTZU010000063.1"/>
</dbReference>
<keyword evidence="1" id="KW-0472">Membrane</keyword>
<feature type="transmembrane region" description="Helical" evidence="1">
    <location>
        <begin position="34"/>
        <end position="53"/>
    </location>
</feature>
<evidence type="ECO:0000313" key="3">
    <source>
        <dbReference type="Proteomes" id="UP001235343"/>
    </source>
</evidence>
<keyword evidence="1" id="KW-0812">Transmembrane</keyword>
<gene>
    <name evidence="2" type="ORF">QQS35_22050</name>
</gene>
<dbReference type="EMBL" id="JASTZU010000063">
    <property type="protein sequence ID" value="MDL4843126.1"/>
    <property type="molecule type" value="Genomic_DNA"/>
</dbReference>
<dbReference type="Proteomes" id="UP001235343">
    <property type="component" value="Unassembled WGS sequence"/>
</dbReference>
<feature type="transmembrane region" description="Helical" evidence="1">
    <location>
        <begin position="96"/>
        <end position="116"/>
    </location>
</feature>
<feature type="transmembrane region" description="Helical" evidence="1">
    <location>
        <begin position="196"/>
        <end position="218"/>
    </location>
</feature>